<evidence type="ECO:0000313" key="1">
    <source>
        <dbReference type="EMBL" id="JAD54026.1"/>
    </source>
</evidence>
<dbReference type="EMBL" id="GBRH01243869">
    <property type="protein sequence ID" value="JAD54026.1"/>
    <property type="molecule type" value="Transcribed_RNA"/>
</dbReference>
<name>A0A0A9Q2M1_ARUDO</name>
<reference evidence="1" key="1">
    <citation type="submission" date="2014-09" db="EMBL/GenBank/DDBJ databases">
        <authorList>
            <person name="Magalhaes I.L.F."/>
            <person name="Oliveira U."/>
            <person name="Santos F.R."/>
            <person name="Vidigal T.H.D.A."/>
            <person name="Brescovit A.D."/>
            <person name="Santos A.J."/>
        </authorList>
    </citation>
    <scope>NUCLEOTIDE SEQUENCE</scope>
    <source>
        <tissue evidence="1">Shoot tissue taken approximately 20 cm above the soil surface</tissue>
    </source>
</reference>
<protein>
    <submittedName>
        <fullName evidence="1">Uncharacterized protein</fullName>
    </submittedName>
</protein>
<sequence length="44" mass="4757">MVLVSTSAEMVTSDFGLHSCWISALALPELLKRAFTTVRGSRAC</sequence>
<accession>A0A0A9Q2M1</accession>
<proteinExistence type="predicted"/>
<dbReference type="AlphaFoldDB" id="A0A0A9Q2M1"/>
<organism evidence="1">
    <name type="scientific">Arundo donax</name>
    <name type="common">Giant reed</name>
    <name type="synonym">Donax arundinaceus</name>
    <dbReference type="NCBI Taxonomy" id="35708"/>
    <lineage>
        <taxon>Eukaryota</taxon>
        <taxon>Viridiplantae</taxon>
        <taxon>Streptophyta</taxon>
        <taxon>Embryophyta</taxon>
        <taxon>Tracheophyta</taxon>
        <taxon>Spermatophyta</taxon>
        <taxon>Magnoliopsida</taxon>
        <taxon>Liliopsida</taxon>
        <taxon>Poales</taxon>
        <taxon>Poaceae</taxon>
        <taxon>PACMAD clade</taxon>
        <taxon>Arundinoideae</taxon>
        <taxon>Arundineae</taxon>
        <taxon>Arundo</taxon>
    </lineage>
</organism>
<reference evidence="1" key="2">
    <citation type="journal article" date="2015" name="Data Brief">
        <title>Shoot transcriptome of the giant reed, Arundo donax.</title>
        <authorList>
            <person name="Barrero R.A."/>
            <person name="Guerrero F.D."/>
            <person name="Moolhuijzen P."/>
            <person name="Goolsby J.A."/>
            <person name="Tidwell J."/>
            <person name="Bellgard S.E."/>
            <person name="Bellgard M.I."/>
        </authorList>
    </citation>
    <scope>NUCLEOTIDE SEQUENCE</scope>
    <source>
        <tissue evidence="1">Shoot tissue taken approximately 20 cm above the soil surface</tissue>
    </source>
</reference>